<evidence type="ECO:0000256" key="2">
    <source>
        <dbReference type="ARBA" id="ARBA00022801"/>
    </source>
</evidence>
<dbReference type="GO" id="GO:0034085">
    <property type="term" value="P:establishment of sister chromatid cohesion"/>
    <property type="evidence" value="ECO:0007669"/>
    <property type="project" value="TreeGrafter"/>
</dbReference>
<feature type="non-terminal residue" evidence="7">
    <location>
        <position position="254"/>
    </location>
</feature>
<dbReference type="InterPro" id="IPR027417">
    <property type="entry name" value="P-loop_NTPase"/>
</dbReference>
<evidence type="ECO:0000256" key="1">
    <source>
        <dbReference type="ARBA" id="ARBA00022741"/>
    </source>
</evidence>
<dbReference type="InterPro" id="IPR014013">
    <property type="entry name" value="Helic_SF1/SF2_ATP-bd_DinG/Rad3"/>
</dbReference>
<dbReference type="AlphaFoldDB" id="A0A8K0KDT1"/>
<keyword evidence="2" id="KW-0378">Hydrolase</keyword>
<feature type="region of interest" description="Disordered" evidence="5">
    <location>
        <begin position="159"/>
        <end position="192"/>
    </location>
</feature>
<dbReference type="PANTHER" id="PTHR11472:SF41">
    <property type="entry name" value="ATP-DEPENDENT DNA HELICASE DDX11-RELATED"/>
    <property type="match status" value="1"/>
</dbReference>
<dbReference type="GO" id="GO:0005524">
    <property type="term" value="F:ATP binding"/>
    <property type="evidence" value="ECO:0007669"/>
    <property type="project" value="UniProtKB-KW"/>
</dbReference>
<organism evidence="7 8">
    <name type="scientific">Ladona fulva</name>
    <name type="common">Scarce chaser dragonfly</name>
    <name type="synonym">Libellula fulva</name>
    <dbReference type="NCBI Taxonomy" id="123851"/>
    <lineage>
        <taxon>Eukaryota</taxon>
        <taxon>Metazoa</taxon>
        <taxon>Ecdysozoa</taxon>
        <taxon>Arthropoda</taxon>
        <taxon>Hexapoda</taxon>
        <taxon>Insecta</taxon>
        <taxon>Pterygota</taxon>
        <taxon>Palaeoptera</taxon>
        <taxon>Odonata</taxon>
        <taxon>Epiprocta</taxon>
        <taxon>Anisoptera</taxon>
        <taxon>Libelluloidea</taxon>
        <taxon>Libellulidae</taxon>
        <taxon>Ladona</taxon>
    </lineage>
</organism>
<reference evidence="7" key="1">
    <citation type="submission" date="2013-04" db="EMBL/GenBank/DDBJ databases">
        <authorList>
            <person name="Qu J."/>
            <person name="Murali S.C."/>
            <person name="Bandaranaike D."/>
            <person name="Bellair M."/>
            <person name="Blankenburg K."/>
            <person name="Chao H."/>
            <person name="Dinh H."/>
            <person name="Doddapaneni H."/>
            <person name="Downs B."/>
            <person name="Dugan-Rocha S."/>
            <person name="Elkadiri S."/>
            <person name="Gnanaolivu R.D."/>
            <person name="Hernandez B."/>
            <person name="Javaid M."/>
            <person name="Jayaseelan J.C."/>
            <person name="Lee S."/>
            <person name="Li M."/>
            <person name="Ming W."/>
            <person name="Munidasa M."/>
            <person name="Muniz J."/>
            <person name="Nguyen L."/>
            <person name="Ongeri F."/>
            <person name="Osuji N."/>
            <person name="Pu L.-L."/>
            <person name="Puazo M."/>
            <person name="Qu C."/>
            <person name="Quiroz J."/>
            <person name="Raj R."/>
            <person name="Weissenberger G."/>
            <person name="Xin Y."/>
            <person name="Zou X."/>
            <person name="Han Y."/>
            <person name="Richards S."/>
            <person name="Worley K."/>
            <person name="Muzny D."/>
            <person name="Gibbs R."/>
        </authorList>
    </citation>
    <scope>NUCLEOTIDE SEQUENCE</scope>
    <source>
        <strain evidence="7">Sampled in the wild</strain>
    </source>
</reference>
<dbReference type="GO" id="GO:0003677">
    <property type="term" value="F:DNA binding"/>
    <property type="evidence" value="ECO:0007669"/>
    <property type="project" value="InterPro"/>
</dbReference>
<keyword evidence="3" id="KW-0067">ATP-binding</keyword>
<keyword evidence="8" id="KW-1185">Reference proteome</keyword>
<protein>
    <recommendedName>
        <fullName evidence="6">Helicase ATP-binding domain-containing protein</fullName>
    </recommendedName>
</protein>
<evidence type="ECO:0000256" key="3">
    <source>
        <dbReference type="ARBA" id="ARBA00022840"/>
    </source>
</evidence>
<feature type="domain" description="Helicase ATP-binding" evidence="6">
    <location>
        <begin position="10"/>
        <end position="254"/>
    </location>
</feature>
<dbReference type="Gene3D" id="3.40.50.300">
    <property type="entry name" value="P-loop containing nucleotide triphosphate hydrolases"/>
    <property type="match status" value="2"/>
</dbReference>
<gene>
    <name evidence="7" type="ORF">J437_LFUL012924</name>
</gene>
<comment type="caution">
    <text evidence="7">The sequence shown here is derived from an EMBL/GenBank/DDBJ whole genome shotgun (WGS) entry which is preliminary data.</text>
</comment>
<dbReference type="InterPro" id="IPR006554">
    <property type="entry name" value="Helicase-like_DEXD_c2"/>
</dbReference>
<evidence type="ECO:0000313" key="7">
    <source>
        <dbReference type="EMBL" id="KAG8232334.1"/>
    </source>
</evidence>
<accession>A0A8K0KDT1</accession>
<dbReference type="GO" id="GO:0016818">
    <property type="term" value="F:hydrolase activity, acting on acid anhydrides, in phosphorus-containing anhydrides"/>
    <property type="evidence" value="ECO:0007669"/>
    <property type="project" value="InterPro"/>
</dbReference>
<keyword evidence="4" id="KW-0175">Coiled coil</keyword>
<evidence type="ECO:0000256" key="5">
    <source>
        <dbReference type="SAM" id="MobiDB-lite"/>
    </source>
</evidence>
<dbReference type="OrthoDB" id="19182at2759"/>
<dbReference type="EMBL" id="KZ308612">
    <property type="protein sequence ID" value="KAG8232334.1"/>
    <property type="molecule type" value="Genomic_DNA"/>
</dbReference>
<dbReference type="PROSITE" id="PS51193">
    <property type="entry name" value="HELICASE_ATP_BIND_2"/>
    <property type="match status" value="1"/>
</dbReference>
<dbReference type="PANTHER" id="PTHR11472">
    <property type="entry name" value="DNA REPAIR DEAD HELICASE RAD3/XP-D SUBFAMILY MEMBER"/>
    <property type="match status" value="1"/>
</dbReference>
<dbReference type="InterPro" id="IPR045028">
    <property type="entry name" value="DinG/Rad3-like"/>
</dbReference>
<feature type="compositionally biased region" description="Acidic residues" evidence="5">
    <location>
        <begin position="167"/>
        <end position="191"/>
    </location>
</feature>
<dbReference type="GO" id="GO:0005634">
    <property type="term" value="C:nucleus"/>
    <property type="evidence" value="ECO:0007669"/>
    <property type="project" value="TreeGrafter"/>
</dbReference>
<evidence type="ECO:0000259" key="6">
    <source>
        <dbReference type="PROSITE" id="PS51193"/>
    </source>
</evidence>
<evidence type="ECO:0000256" key="4">
    <source>
        <dbReference type="SAM" id="Coils"/>
    </source>
</evidence>
<dbReference type="Proteomes" id="UP000792457">
    <property type="component" value="Unassembled WGS sequence"/>
</dbReference>
<dbReference type="GO" id="GO:0003678">
    <property type="term" value="F:DNA helicase activity"/>
    <property type="evidence" value="ECO:0007669"/>
    <property type="project" value="InterPro"/>
</dbReference>
<dbReference type="Pfam" id="PF06733">
    <property type="entry name" value="DEAD_2"/>
    <property type="match status" value="1"/>
</dbReference>
<keyword evidence="1" id="KW-0547">Nucleotide-binding</keyword>
<name>A0A8K0KDT1_LADFU</name>
<dbReference type="SMART" id="SM00488">
    <property type="entry name" value="DEXDc2"/>
    <property type="match status" value="1"/>
</dbReference>
<dbReference type="InterPro" id="IPR010614">
    <property type="entry name" value="RAD3-like_helicase_DEAD"/>
</dbReference>
<dbReference type="SUPFAM" id="SSF52540">
    <property type="entry name" value="P-loop containing nucleoside triphosphate hydrolases"/>
    <property type="match status" value="1"/>
</dbReference>
<feature type="coiled-coil region" evidence="4">
    <location>
        <begin position="102"/>
        <end position="136"/>
    </location>
</feature>
<sequence length="254" mass="29227">MFKPSKSLEPPEKFPFPVEPYPIQNDFMKNLYGAIEGNKIGVFESPTGTGKSLSLICGSFRWLTDNEKRFRDELEKEISKLSESEPANELDWFASQSQNHLKNRQKQELVALMKKLQLKEERIDEMKKRCKTLNSDAVTKVDKEFRKLFGDKIPIEDLDSELKDEPPEVDPVLEEYDSEEEGEDCDEEEDDSIKPEDVKIIYCSRTHSQLSQFVNEVKSSPYANSIRLVSLASRQSLCINPSVNRLKSQALINE</sequence>
<proteinExistence type="predicted"/>
<evidence type="ECO:0000313" key="8">
    <source>
        <dbReference type="Proteomes" id="UP000792457"/>
    </source>
</evidence>
<reference evidence="7" key="2">
    <citation type="submission" date="2017-10" db="EMBL/GenBank/DDBJ databases">
        <title>Ladona fulva Genome sequencing and assembly.</title>
        <authorList>
            <person name="Murali S."/>
            <person name="Richards S."/>
            <person name="Bandaranaike D."/>
            <person name="Bellair M."/>
            <person name="Blankenburg K."/>
            <person name="Chao H."/>
            <person name="Dinh H."/>
            <person name="Doddapaneni H."/>
            <person name="Dugan-Rocha S."/>
            <person name="Elkadiri S."/>
            <person name="Gnanaolivu R."/>
            <person name="Hernandez B."/>
            <person name="Skinner E."/>
            <person name="Javaid M."/>
            <person name="Lee S."/>
            <person name="Li M."/>
            <person name="Ming W."/>
            <person name="Munidasa M."/>
            <person name="Muniz J."/>
            <person name="Nguyen L."/>
            <person name="Hughes D."/>
            <person name="Osuji N."/>
            <person name="Pu L.-L."/>
            <person name="Puazo M."/>
            <person name="Qu C."/>
            <person name="Quiroz J."/>
            <person name="Raj R."/>
            <person name="Weissenberger G."/>
            <person name="Xin Y."/>
            <person name="Zou X."/>
            <person name="Han Y."/>
            <person name="Worley K."/>
            <person name="Muzny D."/>
            <person name="Gibbs R."/>
        </authorList>
    </citation>
    <scope>NUCLEOTIDE SEQUENCE</scope>
    <source>
        <strain evidence="7">Sampled in the wild</strain>
    </source>
</reference>